<evidence type="ECO:0000313" key="2">
    <source>
        <dbReference type="EMBL" id="SDH54042.1"/>
    </source>
</evidence>
<organism evidence="2 3">
    <name type="scientific">Alteribacillus persepolensis</name>
    <dbReference type="NCBI Taxonomy" id="568899"/>
    <lineage>
        <taxon>Bacteria</taxon>
        <taxon>Bacillati</taxon>
        <taxon>Bacillota</taxon>
        <taxon>Bacilli</taxon>
        <taxon>Bacillales</taxon>
        <taxon>Bacillaceae</taxon>
        <taxon>Alteribacillus</taxon>
    </lineage>
</organism>
<dbReference type="SMART" id="SM00873">
    <property type="entry name" value="B3_4"/>
    <property type="match status" value="1"/>
</dbReference>
<keyword evidence="2" id="KW-0670">Pyruvate</keyword>
<reference evidence="2 3" key="1">
    <citation type="submission" date="2016-10" db="EMBL/GenBank/DDBJ databases">
        <authorList>
            <person name="de Groot N.N."/>
        </authorList>
    </citation>
    <scope>NUCLEOTIDE SEQUENCE [LARGE SCALE GENOMIC DNA]</scope>
    <source>
        <strain evidence="2 3">DSM 21632</strain>
    </source>
</reference>
<dbReference type="AlphaFoldDB" id="A0A1G8D8H4"/>
<dbReference type="PANTHER" id="PTHR39209:SF2">
    <property type="entry name" value="CYTOPLASMIC PROTEIN"/>
    <property type="match status" value="1"/>
</dbReference>
<dbReference type="STRING" id="568899.SAMN05192534_1074"/>
<dbReference type="Pfam" id="PF03483">
    <property type="entry name" value="B3_4"/>
    <property type="match status" value="1"/>
</dbReference>
<dbReference type="InterPro" id="IPR005146">
    <property type="entry name" value="B3/B4_tRNA-bd"/>
</dbReference>
<dbReference type="Gene3D" id="3.50.40.10">
    <property type="entry name" value="Phenylalanyl-trna Synthetase, Chain B, domain 3"/>
    <property type="match status" value="1"/>
</dbReference>
<dbReference type="GO" id="GO:0003723">
    <property type="term" value="F:RNA binding"/>
    <property type="evidence" value="ECO:0007669"/>
    <property type="project" value="InterPro"/>
</dbReference>
<dbReference type="EMBL" id="FNDK01000007">
    <property type="protein sequence ID" value="SDH54042.1"/>
    <property type="molecule type" value="Genomic_DNA"/>
</dbReference>
<dbReference type="PANTHER" id="PTHR39209">
    <property type="match status" value="1"/>
</dbReference>
<proteinExistence type="predicted"/>
<dbReference type="InterPro" id="IPR020825">
    <property type="entry name" value="Phe-tRNA_synthase-like_B3/B4"/>
</dbReference>
<keyword evidence="3" id="KW-1185">Reference proteome</keyword>
<accession>A0A1G8D8H4</accession>
<evidence type="ECO:0000259" key="1">
    <source>
        <dbReference type="SMART" id="SM00873"/>
    </source>
</evidence>
<evidence type="ECO:0000313" key="3">
    <source>
        <dbReference type="Proteomes" id="UP000199163"/>
    </source>
</evidence>
<protein>
    <submittedName>
        <fullName evidence="2">Phosphoenolpyruvate synthase</fullName>
    </submittedName>
</protein>
<gene>
    <name evidence="2" type="ORF">SAMN05192534_1074</name>
</gene>
<dbReference type="GO" id="GO:0004826">
    <property type="term" value="F:phenylalanine-tRNA ligase activity"/>
    <property type="evidence" value="ECO:0007669"/>
    <property type="project" value="InterPro"/>
</dbReference>
<dbReference type="SUPFAM" id="SSF56037">
    <property type="entry name" value="PheT/TilS domain"/>
    <property type="match status" value="1"/>
</dbReference>
<dbReference type="Proteomes" id="UP000199163">
    <property type="component" value="Unassembled WGS sequence"/>
</dbReference>
<dbReference type="OrthoDB" id="9789812at2"/>
<name>A0A1G8D8H4_9BACI</name>
<sequence length="230" mass="26234">MDIMLSDSILQGIPNSKYGIIYYKNIVIDESPKMLQGRLEFFQEKIKTDLLHQSVLDYPGVKEWHRLFKNIGVDPHRYRPSHEALFRRIEKGKALPFIHSAADLNNFFSLQYEIPIGIYDYDTLRDYIKISIGTEDDTFEGLNGRQNNMQGKMFTTDKTGAFGSPVVDSARTKTTERTKNALQIFYLRPSMGVQESEQLLYAAAKMFTQLHSGNASVSIVHSSAPKRTIS</sequence>
<feature type="domain" description="B3/B4 tRNA-binding" evidence="1">
    <location>
        <begin position="62"/>
        <end position="212"/>
    </location>
</feature>